<organism evidence="1 2">
    <name type="scientific">Choristoneura fumiferana</name>
    <name type="common">Spruce budworm moth</name>
    <name type="synonym">Archips fumiferana</name>
    <dbReference type="NCBI Taxonomy" id="7141"/>
    <lineage>
        <taxon>Eukaryota</taxon>
        <taxon>Metazoa</taxon>
        <taxon>Ecdysozoa</taxon>
        <taxon>Arthropoda</taxon>
        <taxon>Hexapoda</taxon>
        <taxon>Insecta</taxon>
        <taxon>Pterygota</taxon>
        <taxon>Neoptera</taxon>
        <taxon>Endopterygota</taxon>
        <taxon>Lepidoptera</taxon>
        <taxon>Glossata</taxon>
        <taxon>Ditrysia</taxon>
        <taxon>Tortricoidea</taxon>
        <taxon>Tortricidae</taxon>
        <taxon>Tortricinae</taxon>
        <taxon>Choristoneura</taxon>
    </lineage>
</organism>
<evidence type="ECO:0000313" key="1">
    <source>
        <dbReference type="EMBL" id="KAI8436549.1"/>
    </source>
</evidence>
<sequence>MHNTVKPKILKVQDMKSANNWYGDRYLSGQSWQMQGGGAFKCFRSTCRNIVCFCANRRPHSSHGLSLAFCNSHHMHSRTDILDRVSPGSGGWLLESSRRGQSITCICNYMRIKLYTNLVLEFEQLHMEVIAQKEKCERPISENKTLKLSFSTPVKAKSGSKLRQARFTFVKQKSIVDLTSSPAFSGGSKGFKDSNSPSKFVKKQLQLSKLQIKTENTSKCNVENVDCKASDQSLTNMEESINLLRPVNRFQTPNKPPFQRIDPEETDCEIDSSLSLLGPFYAELYKDNPEMLAKKMDECSKHRGRNNPIRPKTPPGFWYPRWDMIEEESTDDSKMDVTALLFDISKEIKHFYETPVIFITKKDLSDVVFNAMCTIRNLLDQENENNKNRIMDVIVDYHLQWMHSVNDIENFHKRFNDASELPREEVVQAISFTIDSIGYRLKYYQRYMEKYRKGLSNVNQANISAELEIVEEMHKDVAYALVEKLKCFQSYCGDEEFKLKVNNEIDELLNWLDKISDNLALTLSKYVNVNLPHFSGDLTKTLQQIVEELQTANTPPAQKMLEELKEKGKELGTMIRCTAGHNLEISKVVEKITILKDRIKRLASENATAAVMALKHKKDFLQGRLASLDKLKTSLKSMNKLVDMSLTDVAEEELCVCEDFFQLRIFNHSLPRADRERLVTELCYLWDLAVFGEKHRSIISILSATEMREEFTDDLGTYYVDEYNRKIYRFPEDETLYQCNERDELVPLADDADHIYYYDECGRYFLEPKTRQRVYKAHAQASEYMMDTCGVLLKTKEERDGITYYYDNYGRYYINSDGKHIYREADTVSEYENDGLGNLVRIRSHLDIFDPCPDDENVTEDFRYLKQNVGEALRQCIAETILRQPADPIKFLSASLIKYRDNIEQREKRAREKEELDAEREIVAAEERTAAERARMEAELLMQGGSEASFDSNMIRYQSLTHAQADAASASSK</sequence>
<comment type="caution">
    <text evidence="1">The sequence shown here is derived from an EMBL/GenBank/DDBJ whole genome shotgun (WGS) entry which is preliminary data.</text>
</comment>
<gene>
    <name evidence="1" type="ORF">MSG28_010078</name>
</gene>
<reference evidence="1 2" key="1">
    <citation type="journal article" date="2022" name="Genome Biol. Evol.">
        <title>The Spruce Budworm Genome: Reconstructing the Evolutionary History of Antifreeze Proteins.</title>
        <authorList>
            <person name="Beliveau C."/>
            <person name="Gagne P."/>
            <person name="Picq S."/>
            <person name="Vernygora O."/>
            <person name="Keeling C.I."/>
            <person name="Pinkney K."/>
            <person name="Doucet D."/>
            <person name="Wen F."/>
            <person name="Johnston J.S."/>
            <person name="Maaroufi H."/>
            <person name="Boyle B."/>
            <person name="Laroche J."/>
            <person name="Dewar K."/>
            <person name="Juretic N."/>
            <person name="Blackburn G."/>
            <person name="Nisole A."/>
            <person name="Brunet B."/>
            <person name="Brandao M."/>
            <person name="Lumley L."/>
            <person name="Duan J."/>
            <person name="Quan G."/>
            <person name="Lucarotti C.J."/>
            <person name="Roe A.D."/>
            <person name="Sperling F.A.H."/>
            <person name="Levesque R.C."/>
            <person name="Cusson M."/>
        </authorList>
    </citation>
    <scope>NUCLEOTIDE SEQUENCE [LARGE SCALE GENOMIC DNA]</scope>
    <source>
        <strain evidence="1">Glfc:IPQL:Cfum</strain>
    </source>
</reference>
<keyword evidence="2" id="KW-1185">Reference proteome</keyword>
<protein>
    <submittedName>
        <fullName evidence="1">Uncharacterized protein</fullName>
    </submittedName>
</protein>
<evidence type="ECO:0000313" key="2">
    <source>
        <dbReference type="Proteomes" id="UP001064048"/>
    </source>
</evidence>
<dbReference type="EMBL" id="CM046117">
    <property type="protein sequence ID" value="KAI8436549.1"/>
    <property type="molecule type" value="Genomic_DNA"/>
</dbReference>
<name>A0ACC0KJ79_CHOFU</name>
<proteinExistence type="predicted"/>
<dbReference type="Proteomes" id="UP001064048">
    <property type="component" value="Chromosome 17"/>
</dbReference>
<accession>A0ACC0KJ79</accession>